<dbReference type="InParanoid" id="A0A804PT49"/>
<dbReference type="Proteomes" id="UP000007305">
    <property type="component" value="Chromosome 6"/>
</dbReference>
<dbReference type="Gramene" id="Zm00001eb267760_T001">
    <property type="protein sequence ID" value="Zm00001eb267760_P001"/>
    <property type="gene ID" value="Zm00001eb267760"/>
</dbReference>
<name>A0A804PT49_MAIZE</name>
<accession>A0A804PT49</accession>
<reference evidence="1" key="2">
    <citation type="submission" date="2019-07" db="EMBL/GenBank/DDBJ databases">
        <authorList>
            <person name="Seetharam A."/>
            <person name="Woodhouse M."/>
            <person name="Cannon E."/>
        </authorList>
    </citation>
    <scope>NUCLEOTIDE SEQUENCE [LARGE SCALE GENOMIC DNA]</scope>
    <source>
        <strain evidence="1">cv. B73</strain>
    </source>
</reference>
<reference evidence="2" key="1">
    <citation type="journal article" date="2009" name="Science">
        <title>The B73 maize genome: complexity, diversity, and dynamics.</title>
        <authorList>
            <person name="Schnable P.S."/>
            <person name="Ware D."/>
            <person name="Fulton R.S."/>
            <person name="Stein J.C."/>
            <person name="Wei F."/>
            <person name="Pasternak S."/>
            <person name="Liang C."/>
            <person name="Zhang J."/>
            <person name="Fulton L."/>
            <person name="Graves T.A."/>
            <person name="Minx P."/>
            <person name="Reily A.D."/>
            <person name="Courtney L."/>
            <person name="Kruchowski S.S."/>
            <person name="Tomlinson C."/>
            <person name="Strong C."/>
            <person name="Delehaunty K."/>
            <person name="Fronick C."/>
            <person name="Courtney B."/>
            <person name="Rock S.M."/>
            <person name="Belter E."/>
            <person name="Du F."/>
            <person name="Kim K."/>
            <person name="Abbott R.M."/>
            <person name="Cotton M."/>
            <person name="Levy A."/>
            <person name="Marchetto P."/>
            <person name="Ochoa K."/>
            <person name="Jackson S.M."/>
            <person name="Gillam B."/>
            <person name="Chen W."/>
            <person name="Yan L."/>
            <person name="Higginbotham J."/>
            <person name="Cardenas M."/>
            <person name="Waligorski J."/>
            <person name="Applebaum E."/>
            <person name="Phelps L."/>
            <person name="Falcone J."/>
            <person name="Kanchi K."/>
            <person name="Thane T."/>
            <person name="Scimone A."/>
            <person name="Thane N."/>
            <person name="Henke J."/>
            <person name="Wang T."/>
            <person name="Ruppert J."/>
            <person name="Shah N."/>
            <person name="Rotter K."/>
            <person name="Hodges J."/>
            <person name="Ingenthron E."/>
            <person name="Cordes M."/>
            <person name="Kohlberg S."/>
            <person name="Sgro J."/>
            <person name="Delgado B."/>
            <person name="Mead K."/>
            <person name="Chinwalla A."/>
            <person name="Leonard S."/>
            <person name="Crouse K."/>
            <person name="Collura K."/>
            <person name="Kudrna D."/>
            <person name="Currie J."/>
            <person name="He R."/>
            <person name="Angelova A."/>
            <person name="Rajasekar S."/>
            <person name="Mueller T."/>
            <person name="Lomeli R."/>
            <person name="Scara G."/>
            <person name="Ko A."/>
            <person name="Delaney K."/>
            <person name="Wissotski M."/>
            <person name="Lopez G."/>
            <person name="Campos D."/>
            <person name="Braidotti M."/>
            <person name="Ashley E."/>
            <person name="Golser W."/>
            <person name="Kim H."/>
            <person name="Lee S."/>
            <person name="Lin J."/>
            <person name="Dujmic Z."/>
            <person name="Kim W."/>
            <person name="Talag J."/>
            <person name="Zuccolo A."/>
            <person name="Fan C."/>
            <person name="Sebastian A."/>
            <person name="Kramer M."/>
            <person name="Spiegel L."/>
            <person name="Nascimento L."/>
            <person name="Zutavern T."/>
            <person name="Miller B."/>
            <person name="Ambroise C."/>
            <person name="Muller S."/>
            <person name="Spooner W."/>
            <person name="Narechania A."/>
            <person name="Ren L."/>
            <person name="Wei S."/>
            <person name="Kumari S."/>
            <person name="Faga B."/>
            <person name="Levy M.J."/>
            <person name="McMahan L."/>
            <person name="Van Buren P."/>
            <person name="Vaughn M.W."/>
            <person name="Ying K."/>
            <person name="Yeh C.-T."/>
            <person name="Emrich S.J."/>
            <person name="Jia Y."/>
            <person name="Kalyanaraman A."/>
            <person name="Hsia A.-P."/>
            <person name="Barbazuk W.B."/>
            <person name="Baucom R.S."/>
            <person name="Brutnell T.P."/>
            <person name="Carpita N.C."/>
            <person name="Chaparro C."/>
            <person name="Chia J.-M."/>
            <person name="Deragon J.-M."/>
            <person name="Estill J.C."/>
            <person name="Fu Y."/>
            <person name="Jeddeloh J.A."/>
            <person name="Han Y."/>
            <person name="Lee H."/>
            <person name="Li P."/>
            <person name="Lisch D.R."/>
            <person name="Liu S."/>
            <person name="Liu Z."/>
            <person name="Nagel D.H."/>
            <person name="McCann M.C."/>
            <person name="SanMiguel P."/>
            <person name="Myers A.M."/>
            <person name="Nettleton D."/>
            <person name="Nguyen J."/>
            <person name="Penning B.W."/>
            <person name="Ponnala L."/>
            <person name="Schneider K.L."/>
            <person name="Schwartz D.C."/>
            <person name="Sharma A."/>
            <person name="Soderlund C."/>
            <person name="Springer N.M."/>
            <person name="Sun Q."/>
            <person name="Wang H."/>
            <person name="Waterman M."/>
            <person name="Westerman R."/>
            <person name="Wolfgruber T.K."/>
            <person name="Yang L."/>
            <person name="Yu Y."/>
            <person name="Zhang L."/>
            <person name="Zhou S."/>
            <person name="Zhu Q."/>
            <person name="Bennetzen J.L."/>
            <person name="Dawe R.K."/>
            <person name="Jiang J."/>
            <person name="Jiang N."/>
            <person name="Presting G.G."/>
            <person name="Wessler S.R."/>
            <person name="Aluru S."/>
            <person name="Martienssen R.A."/>
            <person name="Clifton S.W."/>
            <person name="McCombie W.R."/>
            <person name="Wing R.A."/>
            <person name="Wilson R.K."/>
        </authorList>
    </citation>
    <scope>NUCLEOTIDE SEQUENCE [LARGE SCALE GENOMIC DNA]</scope>
    <source>
        <strain evidence="2">cv. B73</strain>
    </source>
</reference>
<dbReference type="AlphaFoldDB" id="A0A804PT49"/>
<keyword evidence="2" id="KW-1185">Reference proteome</keyword>
<evidence type="ECO:0000313" key="1">
    <source>
        <dbReference type="EnsemblPlants" id="Zm00001eb267760_P001"/>
    </source>
</evidence>
<reference evidence="1" key="3">
    <citation type="submission" date="2021-05" db="UniProtKB">
        <authorList>
            <consortium name="EnsemblPlants"/>
        </authorList>
    </citation>
    <scope>IDENTIFICATION</scope>
    <source>
        <strain evidence="1">cv. B73</strain>
    </source>
</reference>
<proteinExistence type="predicted"/>
<organism evidence="1 2">
    <name type="scientific">Zea mays</name>
    <name type="common">Maize</name>
    <dbReference type="NCBI Taxonomy" id="4577"/>
    <lineage>
        <taxon>Eukaryota</taxon>
        <taxon>Viridiplantae</taxon>
        <taxon>Streptophyta</taxon>
        <taxon>Embryophyta</taxon>
        <taxon>Tracheophyta</taxon>
        <taxon>Spermatophyta</taxon>
        <taxon>Magnoliopsida</taxon>
        <taxon>Liliopsida</taxon>
        <taxon>Poales</taxon>
        <taxon>Poaceae</taxon>
        <taxon>PACMAD clade</taxon>
        <taxon>Panicoideae</taxon>
        <taxon>Andropogonodae</taxon>
        <taxon>Andropogoneae</taxon>
        <taxon>Tripsacinae</taxon>
        <taxon>Zea</taxon>
    </lineage>
</organism>
<evidence type="ECO:0000313" key="2">
    <source>
        <dbReference type="Proteomes" id="UP000007305"/>
    </source>
</evidence>
<dbReference type="EnsemblPlants" id="Zm00001eb267760_T001">
    <property type="protein sequence ID" value="Zm00001eb267760_P001"/>
    <property type="gene ID" value="Zm00001eb267760"/>
</dbReference>
<protein>
    <submittedName>
        <fullName evidence="1">Uncharacterized protein</fullName>
    </submittedName>
</protein>
<sequence length="210" mass="22454">MEPKAGSTDRLMACLPPWRLSQHLSGCLEATHVAVTDPAHVKVSPSTPDPTRSVERLMGVLAAMEVELALEWLSRGDACDGNRSGTEDARADEVLVLDREGDRHGGVGAVQAERLVLRRVGGGRSGTPPHSHHLDAVQSDCITLSIVKQRHLMVVTNVGDSWVVLGTASDNGAITVVQLIVHLKPNFPRKSLLIGHEFLCDGTTALADVV</sequence>